<dbReference type="PANTHER" id="PTHR46910">
    <property type="entry name" value="TRANSCRIPTION FACTOR PDR1"/>
    <property type="match status" value="1"/>
</dbReference>
<evidence type="ECO:0000256" key="1">
    <source>
        <dbReference type="ARBA" id="ARBA00022723"/>
    </source>
</evidence>
<keyword evidence="4" id="KW-0472">Membrane</keyword>
<keyword evidence="2" id="KW-0539">Nucleus</keyword>
<dbReference type="SMART" id="SM00066">
    <property type="entry name" value="GAL4"/>
    <property type="match status" value="1"/>
</dbReference>
<evidence type="ECO:0000313" key="6">
    <source>
        <dbReference type="EMBL" id="GAB1321099.1"/>
    </source>
</evidence>
<dbReference type="PANTHER" id="PTHR46910:SF5">
    <property type="entry name" value="ZN(II)2CYS6 TRANSCRIPTION FACTOR (EUROFUNG)"/>
    <property type="match status" value="1"/>
</dbReference>
<evidence type="ECO:0000256" key="3">
    <source>
        <dbReference type="SAM" id="MobiDB-lite"/>
    </source>
</evidence>
<feature type="region of interest" description="Disordered" evidence="3">
    <location>
        <begin position="100"/>
        <end position="126"/>
    </location>
</feature>
<dbReference type="InterPro" id="IPR050987">
    <property type="entry name" value="AtrR-like"/>
</dbReference>
<dbReference type="InterPro" id="IPR007219">
    <property type="entry name" value="XnlR_reg_dom"/>
</dbReference>
<dbReference type="Proteomes" id="UP001628179">
    <property type="component" value="Unassembled WGS sequence"/>
</dbReference>
<feature type="transmembrane region" description="Helical" evidence="4">
    <location>
        <begin position="543"/>
        <end position="564"/>
    </location>
</feature>
<dbReference type="SMART" id="SM00906">
    <property type="entry name" value="Fungal_trans"/>
    <property type="match status" value="1"/>
</dbReference>
<organism evidence="6 7">
    <name type="scientific">Madurella fahalii</name>
    <dbReference type="NCBI Taxonomy" id="1157608"/>
    <lineage>
        <taxon>Eukaryota</taxon>
        <taxon>Fungi</taxon>
        <taxon>Dikarya</taxon>
        <taxon>Ascomycota</taxon>
        <taxon>Pezizomycotina</taxon>
        <taxon>Sordariomycetes</taxon>
        <taxon>Sordariomycetidae</taxon>
        <taxon>Sordariales</taxon>
        <taxon>Sordariales incertae sedis</taxon>
        <taxon>Madurella</taxon>
    </lineage>
</organism>
<keyword evidence="1" id="KW-0479">Metal-binding</keyword>
<evidence type="ECO:0000256" key="2">
    <source>
        <dbReference type="ARBA" id="ARBA00023242"/>
    </source>
</evidence>
<keyword evidence="4" id="KW-0812">Transmembrane</keyword>
<evidence type="ECO:0000313" key="7">
    <source>
        <dbReference type="Proteomes" id="UP001628179"/>
    </source>
</evidence>
<dbReference type="PROSITE" id="PS50048">
    <property type="entry name" value="ZN2_CY6_FUNGAL_2"/>
    <property type="match status" value="1"/>
</dbReference>
<evidence type="ECO:0000256" key="4">
    <source>
        <dbReference type="SAM" id="Phobius"/>
    </source>
</evidence>
<keyword evidence="7" id="KW-1185">Reference proteome</keyword>
<accession>A0ABQ0GTS5</accession>
<dbReference type="Gene3D" id="4.10.240.10">
    <property type="entry name" value="Zn(2)-C6 fungal-type DNA-binding domain"/>
    <property type="match status" value="1"/>
</dbReference>
<evidence type="ECO:0000259" key="5">
    <source>
        <dbReference type="PROSITE" id="PS50048"/>
    </source>
</evidence>
<dbReference type="GeneID" id="98182051"/>
<dbReference type="EMBL" id="BAAFSV010000006">
    <property type="protein sequence ID" value="GAB1321099.1"/>
    <property type="molecule type" value="Genomic_DNA"/>
</dbReference>
<gene>
    <name evidence="6" type="ORF">MFIFM68171_11309</name>
</gene>
<protein>
    <submittedName>
        <fullName evidence="6">Zn(2)-C6 fungal-type domain-containing protein</fullName>
    </submittedName>
</protein>
<feature type="compositionally biased region" description="Low complexity" evidence="3">
    <location>
        <begin position="641"/>
        <end position="654"/>
    </location>
</feature>
<proteinExistence type="predicted"/>
<feature type="region of interest" description="Disordered" evidence="3">
    <location>
        <begin position="641"/>
        <end position="670"/>
    </location>
</feature>
<dbReference type="SUPFAM" id="SSF57701">
    <property type="entry name" value="Zn2/Cys6 DNA-binding domain"/>
    <property type="match status" value="1"/>
</dbReference>
<dbReference type="PROSITE" id="PS00463">
    <property type="entry name" value="ZN2_CY6_FUNGAL_1"/>
    <property type="match status" value="1"/>
</dbReference>
<dbReference type="Pfam" id="PF00172">
    <property type="entry name" value="Zn_clus"/>
    <property type="match status" value="1"/>
</dbReference>
<comment type="caution">
    <text evidence="6">The sequence shown here is derived from an EMBL/GenBank/DDBJ whole genome shotgun (WGS) entry which is preliminary data.</text>
</comment>
<dbReference type="Pfam" id="PF04082">
    <property type="entry name" value="Fungal_trans"/>
    <property type="match status" value="1"/>
</dbReference>
<feature type="domain" description="Zn(2)-C6 fungal-type" evidence="5">
    <location>
        <begin position="25"/>
        <end position="54"/>
    </location>
</feature>
<name>A0ABQ0GTS5_9PEZI</name>
<reference evidence="6 7" key="1">
    <citation type="submission" date="2024-09" db="EMBL/GenBank/DDBJ databases">
        <title>Itraconazole resistance in Madurella fahalii resulting from another homologue of gene encoding cytochrome P450 14-alpha sterol demethylase (CYP51).</title>
        <authorList>
            <person name="Yoshioka I."/>
            <person name="Fahal A.H."/>
            <person name="Kaneko S."/>
            <person name="Yaguchi T."/>
        </authorList>
    </citation>
    <scope>NUCLEOTIDE SEQUENCE [LARGE SCALE GENOMIC DNA]</scope>
    <source>
        <strain evidence="6 7">IFM 68171</strain>
    </source>
</reference>
<sequence>MEEVVGGSESPPPDASHANNSVPRACDACRTRKIRCNRESPCAHCLHAKIECTHSETRPREKRTRILLTHQYEKKIDHIDRRLDGVVRLLEDLKVRLPSPSKTLSEPAAAVRTIPSPVPSPASHVNNADTTSTVAEGASSLTAHSVFANDLLQKVVSEDARPEMRERIEALHHVVEAMKKQPASHEMTYPHAKPVKPTPLQGCSLPPIERTLEILKLSKSQKNFCVTWVFEFFNMGRLPEICLAVYLADSYDAASFITANAGLHILFSAYANEIPGRKEEFLAASSLCGVNLETALCSLPLHLPANNDVIVALLLGVFYTVELSKPSLAWVLSSKASELCQTLGYHRIGSHKNETPHEQQRKQFLFWVTYVLDKSLSLRLGRPPTIQDYDITVPYPSSDDPERALITDFLRLWVIASKIQGQIYELLYCPEAIAQPLSVRQSRVQLLVHQLEELETMTQETADKWTQYSVENLGEDTADFFVIADHVLRLSTLTLVHRAVPNPVGSSTTFTAECIRAARATLARHQDCMAVVERSGIGLFSSYMSWTILFAPFVPFIVLFCHVIETKDKTDLARLQAFVASLQLDCTVPEAVDKLRRLFQILYSVASQYIESQTDAFIREDQRQPSTGIDTYLAVLGFPPSSQPSAEQEQQYPEFGSSTVGGSMSDSNSQEYQRGVNPMIWMGNGIQLQDWFYSNQEMMTLLDEFVDGSG</sequence>
<keyword evidence="4" id="KW-1133">Transmembrane helix</keyword>
<dbReference type="CDD" id="cd12148">
    <property type="entry name" value="fungal_TF_MHR"/>
    <property type="match status" value="1"/>
</dbReference>
<feature type="compositionally biased region" description="Polar residues" evidence="3">
    <location>
        <begin position="656"/>
        <end position="670"/>
    </location>
</feature>
<dbReference type="InterPro" id="IPR001138">
    <property type="entry name" value="Zn2Cys6_DnaBD"/>
</dbReference>
<feature type="region of interest" description="Disordered" evidence="3">
    <location>
        <begin position="1"/>
        <end position="23"/>
    </location>
</feature>
<dbReference type="InterPro" id="IPR036864">
    <property type="entry name" value="Zn2-C6_fun-type_DNA-bd_sf"/>
</dbReference>
<dbReference type="RefSeq" id="XP_070922829.1">
    <property type="nucleotide sequence ID" value="XM_071066728.1"/>
</dbReference>
<dbReference type="CDD" id="cd00067">
    <property type="entry name" value="GAL4"/>
    <property type="match status" value="1"/>
</dbReference>